<dbReference type="Pfam" id="PF21778">
    <property type="entry name" value="DUF6873"/>
    <property type="match status" value="1"/>
</dbReference>
<proteinExistence type="predicted"/>
<protein>
    <recommendedName>
        <fullName evidence="1">DUF6873 domain-containing protein</fullName>
    </recommendedName>
</protein>
<evidence type="ECO:0000313" key="2">
    <source>
        <dbReference type="EMBL" id="PNT98618.1"/>
    </source>
</evidence>
<dbReference type="InterPro" id="IPR049238">
    <property type="entry name" value="DUF6873"/>
</dbReference>
<keyword evidence="3" id="KW-1185">Reference proteome</keyword>
<dbReference type="OrthoDB" id="1753686at2"/>
<dbReference type="KEGG" id="cthd:CDO33_01410"/>
<accession>A0A2K2FDB8</accession>
<dbReference type="AlphaFoldDB" id="A0A2K2FDB8"/>
<dbReference type="RefSeq" id="WP_103081756.1">
    <property type="nucleotide sequence ID" value="NZ_CP021850.1"/>
</dbReference>
<name>A0A2K2FDB8_9CLOT</name>
<gene>
    <name evidence="2" type="ORF">CDQ84_10800</name>
</gene>
<organism evidence="2 3">
    <name type="scientific">Clostridium thermosuccinogenes</name>
    <dbReference type="NCBI Taxonomy" id="84032"/>
    <lineage>
        <taxon>Bacteria</taxon>
        <taxon>Bacillati</taxon>
        <taxon>Bacillota</taxon>
        <taxon>Clostridia</taxon>
        <taxon>Eubacteriales</taxon>
        <taxon>Clostridiaceae</taxon>
        <taxon>Clostridium</taxon>
    </lineage>
</organism>
<feature type="domain" description="DUF6873" evidence="1">
    <location>
        <begin position="18"/>
        <end position="246"/>
    </location>
</feature>
<sequence>MNYVRIPNLPEAEVSLAVVDGRLDEAMEAKLLDLKVKLIKTDRHTGLYEAVSYHPDMMLHHLGDECIVYSPGVAYSIKNALSDCGFQLIQGGTTLQEKYPWDIAYNVARVGKFAFHNLKYTDPVLRNELEKRDVELVHVKQGYSKCSVSVIDENSIITADRGIAKAAQEKGVEVLLIEPEEEILLPGLSNGFIGGSTAMLNKYCWAVAGNFAFFRAADRIRRFLEDRNIEIISLSEGRITDIGSIIPLLVK</sequence>
<evidence type="ECO:0000259" key="1">
    <source>
        <dbReference type="Pfam" id="PF21778"/>
    </source>
</evidence>
<evidence type="ECO:0000313" key="3">
    <source>
        <dbReference type="Proteomes" id="UP000236151"/>
    </source>
</evidence>
<reference evidence="2 3" key="1">
    <citation type="submission" date="2017-06" db="EMBL/GenBank/DDBJ databases">
        <title>Investigating the central metabolism of Clostridium thermosuccinogenes.</title>
        <authorList>
            <person name="Koendjbiharie J.G."/>
            <person name="van Kranenburg R."/>
        </authorList>
    </citation>
    <scope>NUCLEOTIDE SEQUENCE [LARGE SCALE GENOMIC DNA]</scope>
    <source>
        <strain evidence="2 3">DSM 5806</strain>
    </source>
</reference>
<dbReference type="EMBL" id="NIOJ01000026">
    <property type="protein sequence ID" value="PNT98618.1"/>
    <property type="molecule type" value="Genomic_DNA"/>
</dbReference>
<dbReference type="Proteomes" id="UP000236151">
    <property type="component" value="Unassembled WGS sequence"/>
</dbReference>
<comment type="caution">
    <text evidence="2">The sequence shown here is derived from an EMBL/GenBank/DDBJ whole genome shotgun (WGS) entry which is preliminary data.</text>
</comment>